<comment type="caution">
    <text evidence="3">The sequence shown here is derived from an EMBL/GenBank/DDBJ whole genome shotgun (WGS) entry which is preliminary data.</text>
</comment>
<feature type="compositionally biased region" description="Basic and acidic residues" evidence="1">
    <location>
        <begin position="144"/>
        <end position="156"/>
    </location>
</feature>
<feature type="signal peptide" evidence="2">
    <location>
        <begin position="1"/>
        <end position="18"/>
    </location>
</feature>
<keyword evidence="4" id="KW-1185">Reference proteome</keyword>
<gene>
    <name evidence="3" type="ORF">BASA50_008854</name>
</gene>
<evidence type="ECO:0000313" key="4">
    <source>
        <dbReference type="Proteomes" id="UP001648503"/>
    </source>
</evidence>
<proteinExistence type="predicted"/>
<protein>
    <submittedName>
        <fullName evidence="3">Uncharacterized protein</fullName>
    </submittedName>
</protein>
<accession>A0ABQ8F2Y0</accession>
<evidence type="ECO:0000256" key="2">
    <source>
        <dbReference type="SAM" id="SignalP"/>
    </source>
</evidence>
<dbReference type="Proteomes" id="UP001648503">
    <property type="component" value="Unassembled WGS sequence"/>
</dbReference>
<sequence length="306" mass="34737">MKLISFAVISLLAITVSAQKPTRPSTADDALQSDQKLIQDKLQELTAAHPEQQKLILKLGGLEEMEEKELEARLQMEGLESILERNYLLGDEKSKTKTLYATAKNDWKKENDALMFKQKQLKEATDKRDGMEIKISILEETIEQKTEQDAHSRDQTKASPGPSSYREILQNQIDVAFRDADDLFIVNKAINEGIYIIGDVIHRAEESKKDPTRKLRDNFREPHQRLTGMMKSTQAHPFAHLVVECEQITGHRIQSGLVPAIKKSRLRLLSRSTRSGYGECIYLAPRWSLKWRSRSGPALVGRNCGA</sequence>
<feature type="region of interest" description="Disordered" evidence="1">
    <location>
        <begin position="144"/>
        <end position="164"/>
    </location>
</feature>
<reference evidence="3 4" key="1">
    <citation type="submission" date="2021-02" db="EMBL/GenBank/DDBJ databases">
        <title>Variation within the Batrachochytrium salamandrivorans European outbreak.</title>
        <authorList>
            <person name="Kelly M."/>
            <person name="Pasmans F."/>
            <person name="Shea T.P."/>
            <person name="Munoz J.F."/>
            <person name="Carranza S."/>
            <person name="Cuomo C.A."/>
            <person name="Martel A."/>
        </authorList>
    </citation>
    <scope>NUCLEOTIDE SEQUENCE [LARGE SCALE GENOMIC DNA]</scope>
    <source>
        <strain evidence="3 4">AMFP18/2</strain>
    </source>
</reference>
<organism evidence="3 4">
    <name type="scientific">Batrachochytrium salamandrivorans</name>
    <dbReference type="NCBI Taxonomy" id="1357716"/>
    <lineage>
        <taxon>Eukaryota</taxon>
        <taxon>Fungi</taxon>
        <taxon>Fungi incertae sedis</taxon>
        <taxon>Chytridiomycota</taxon>
        <taxon>Chytridiomycota incertae sedis</taxon>
        <taxon>Chytridiomycetes</taxon>
        <taxon>Rhizophydiales</taxon>
        <taxon>Rhizophydiales incertae sedis</taxon>
        <taxon>Batrachochytrium</taxon>
    </lineage>
</organism>
<evidence type="ECO:0000313" key="3">
    <source>
        <dbReference type="EMBL" id="KAH6591204.1"/>
    </source>
</evidence>
<dbReference type="EMBL" id="JAFCIX010000415">
    <property type="protein sequence ID" value="KAH6591204.1"/>
    <property type="molecule type" value="Genomic_DNA"/>
</dbReference>
<feature type="chain" id="PRO_5046418542" evidence="2">
    <location>
        <begin position="19"/>
        <end position="306"/>
    </location>
</feature>
<evidence type="ECO:0000256" key="1">
    <source>
        <dbReference type="SAM" id="MobiDB-lite"/>
    </source>
</evidence>
<keyword evidence="2" id="KW-0732">Signal</keyword>
<name>A0ABQ8F2Y0_9FUNG</name>